<evidence type="ECO:0000313" key="1">
    <source>
        <dbReference type="EMBL" id="KAI0030106.1"/>
    </source>
</evidence>
<evidence type="ECO:0000313" key="2">
    <source>
        <dbReference type="Proteomes" id="UP000814128"/>
    </source>
</evidence>
<feature type="non-terminal residue" evidence="1">
    <location>
        <position position="1"/>
    </location>
</feature>
<gene>
    <name evidence="1" type="ORF">K488DRAFT_12764</name>
</gene>
<organism evidence="1 2">
    <name type="scientific">Vararia minispora EC-137</name>
    <dbReference type="NCBI Taxonomy" id="1314806"/>
    <lineage>
        <taxon>Eukaryota</taxon>
        <taxon>Fungi</taxon>
        <taxon>Dikarya</taxon>
        <taxon>Basidiomycota</taxon>
        <taxon>Agaricomycotina</taxon>
        <taxon>Agaricomycetes</taxon>
        <taxon>Russulales</taxon>
        <taxon>Lachnocladiaceae</taxon>
        <taxon>Vararia</taxon>
    </lineage>
</organism>
<dbReference type="Proteomes" id="UP000814128">
    <property type="component" value="Unassembled WGS sequence"/>
</dbReference>
<keyword evidence="2" id="KW-1185">Reference proteome</keyword>
<proteinExistence type="predicted"/>
<sequence>SLPHVFHHFASTEPRADFLVEDRDVALSYSEAYALAAVMLPRRLAAHLAPPTSRESAYPSVMIVSPNNTMLLLSILAIWQSSAVAVPVQPRVEADLLAGMISIVKPALILVLPSLLSQVESCTSGLGIPIVSFFSLFPEGYEIENSAAGRVSNFIPACKSWLRSTYPRNTHRSLSQLVSENPPPHLLSGDDKAITMFTSSAVDRATLKCVTYTHKFLIGTGTRTALSVGSDVQTWVSRPVRHLGWMPLAHAFELGVAFCGTVLPSGGCYVFFDSTLSSPTLPPSTSLAQHLLTAFAYYGRVTSFTAPPLIADEIMSICSGGDLIALEHLKALECFIVAGSHTPEPVFQWMASLGIKYTDCYGLTEIIWAAHRRAQDPVHREHGFSICPGLSGVIRKEDEEDSFGELIVLGEDLPTCYDNIGTSAFSSYANVTVYRTGDIFKLSHNIPRTAYIGRDEEIPEFNATNKPLQGLTYIGRKDDIVVLSTGEKVDSLAVEQVILQDPRIESAVLVANCKKDSLAALVKLRIKPDSSVDWDDLRDAILRVNTLLPFEKRLRRELIFFVDELPLTPKRSINRKLIRKIISCMESDSDFPSNTPPPSFLDASLSEPTIPDLQRRVCEVLVRTFDVPYDLFVRNLGFFDDLPLTSLAAVELVKALQREFGVEISAAAMYGVHNVEELCTLVASKSISAHPLSSAHSSHPSVLPIRVPPAQNSSSHVITGAACRFVGGIESMTSLWSALAEPDLFLKMLSTDRPPSRFTEQHIPQGPSLCPSAFLDDSAVGLRNVQSFADFFRISLRDAEAMSPNARLALQLGYEAIEDACVAPGSLRGQAWGVFTALNESGWRLRREGHVGTEEYARDIFNMSDDAAAGRLAHFLDLTGPAIDIKTACSSSAVAIHQGFFFTILNEILACAAIQNGDCEAAVVISVTTHFHPSGTLFRSFSGIASPSGTCLPFSEWADGTLPSEGAAAIVIQKARNVQVSPYASIRGSAVTHDGASRGFLSPNPVAQIRLLRLALDRANIMPDDLCFVEAHGTGTKLGDDIELHALKEVFENRKEALPIGSLKGVIGHTEECAGLAGVLKALLCFSHCMLPAQPFTGSLHKIIDETDTPLTLPSHYHALHSSERQGCRIGVSSFGLSGTLAHLILEHPPASVYRSRGPQQVGCEQLFLISAKNATDFRALAARYLRSLAGSRQYDADLAAVCAASQLCRDHHVVRQAFVVGTWRDLAKALRQASIEPAPRPLLHMKPRVGLWFSSPLNIAASNEQPNPKDTQDLGPAAFLAINGTLGADSACWHPEFDFFARCSAFAKTLIKLGINVSAVGGEGEGEYAAGVFAGVLPVSSVFRHPRAETQQDCSSHVLLAAVIGGRDALEQHIALFDVEEATIVGRHAEDIFLVRGTGDALAALSRESDLRVVIQANSASETSAFDVDCAPSLSPPRIPLISGHLSEVLDQETSVSPRYWAGVRARFVDTPVARTALARECDIIVDMGTAEADQGPNEVAVGGKGELEVLARLYEMGCEVDWGKVSPDTPKARLP</sequence>
<dbReference type="EMBL" id="MU273639">
    <property type="protein sequence ID" value="KAI0030106.1"/>
    <property type="molecule type" value="Genomic_DNA"/>
</dbReference>
<accession>A0ACB8QET4</accession>
<reference evidence="1" key="2">
    <citation type="journal article" date="2022" name="New Phytol.">
        <title>Evolutionary transition to the ectomycorrhizal habit in the genomes of a hyperdiverse lineage of mushroom-forming fungi.</title>
        <authorList>
            <person name="Looney B."/>
            <person name="Miyauchi S."/>
            <person name="Morin E."/>
            <person name="Drula E."/>
            <person name="Courty P.E."/>
            <person name="Kohler A."/>
            <person name="Kuo A."/>
            <person name="LaButti K."/>
            <person name="Pangilinan J."/>
            <person name="Lipzen A."/>
            <person name="Riley R."/>
            <person name="Andreopoulos W."/>
            <person name="He G."/>
            <person name="Johnson J."/>
            <person name="Nolan M."/>
            <person name="Tritt A."/>
            <person name="Barry K.W."/>
            <person name="Grigoriev I.V."/>
            <person name="Nagy L.G."/>
            <person name="Hibbett D."/>
            <person name="Henrissat B."/>
            <person name="Matheny P.B."/>
            <person name="Labbe J."/>
            <person name="Martin F.M."/>
        </authorList>
    </citation>
    <scope>NUCLEOTIDE SEQUENCE</scope>
    <source>
        <strain evidence="1">EC-137</strain>
    </source>
</reference>
<reference evidence="1" key="1">
    <citation type="submission" date="2021-02" db="EMBL/GenBank/DDBJ databases">
        <authorList>
            <consortium name="DOE Joint Genome Institute"/>
            <person name="Ahrendt S."/>
            <person name="Looney B.P."/>
            <person name="Miyauchi S."/>
            <person name="Morin E."/>
            <person name="Drula E."/>
            <person name="Courty P.E."/>
            <person name="Chicoki N."/>
            <person name="Fauchery L."/>
            <person name="Kohler A."/>
            <person name="Kuo A."/>
            <person name="Labutti K."/>
            <person name="Pangilinan J."/>
            <person name="Lipzen A."/>
            <person name="Riley R."/>
            <person name="Andreopoulos W."/>
            <person name="He G."/>
            <person name="Johnson J."/>
            <person name="Barry K.W."/>
            <person name="Grigoriev I.V."/>
            <person name="Nagy L."/>
            <person name="Hibbett D."/>
            <person name="Henrissat B."/>
            <person name="Matheny P.B."/>
            <person name="Labbe J."/>
            <person name="Martin F."/>
        </authorList>
    </citation>
    <scope>NUCLEOTIDE SEQUENCE</scope>
    <source>
        <strain evidence="1">EC-137</strain>
    </source>
</reference>
<name>A0ACB8QET4_9AGAM</name>
<protein>
    <submittedName>
        <fullName evidence="1">Uncharacterized protein</fullName>
    </submittedName>
</protein>
<feature type="non-terminal residue" evidence="1">
    <location>
        <position position="1537"/>
    </location>
</feature>
<comment type="caution">
    <text evidence="1">The sequence shown here is derived from an EMBL/GenBank/DDBJ whole genome shotgun (WGS) entry which is preliminary data.</text>
</comment>